<dbReference type="EMBL" id="JACEIP010000010">
    <property type="protein sequence ID" value="MBA4542902.1"/>
    <property type="molecule type" value="Genomic_DNA"/>
</dbReference>
<name>A0A7W1XA89_9BACL</name>
<dbReference type="AlphaFoldDB" id="A0A7W1XA89"/>
<comment type="caution">
    <text evidence="1">The sequence shown here is derived from an EMBL/GenBank/DDBJ whole genome shotgun (WGS) entry which is preliminary data.</text>
</comment>
<organism evidence="1 2">
    <name type="scientific">Thermoactinomyces daqus</name>
    <dbReference type="NCBI Taxonomy" id="1329516"/>
    <lineage>
        <taxon>Bacteria</taxon>
        <taxon>Bacillati</taxon>
        <taxon>Bacillota</taxon>
        <taxon>Bacilli</taxon>
        <taxon>Bacillales</taxon>
        <taxon>Thermoactinomycetaceae</taxon>
        <taxon>Thermoactinomyces</taxon>
    </lineage>
</organism>
<proteinExistence type="predicted"/>
<evidence type="ECO:0000313" key="2">
    <source>
        <dbReference type="Proteomes" id="UP000530514"/>
    </source>
</evidence>
<protein>
    <submittedName>
        <fullName evidence="1">Uncharacterized protein</fullName>
    </submittedName>
</protein>
<dbReference type="Proteomes" id="UP000530514">
    <property type="component" value="Unassembled WGS sequence"/>
</dbReference>
<accession>A0A7W1XA89</accession>
<evidence type="ECO:0000313" key="1">
    <source>
        <dbReference type="EMBL" id="MBA4542902.1"/>
    </source>
</evidence>
<sequence>MLKSVEFVTEQLQGEPIHDENGNVWVNHKPGRKFARVHWENGKTSSWYELKKSAVNTLILEGRFSGKLERPPLDLD</sequence>
<dbReference type="RefSeq" id="WP_033101879.1">
    <property type="nucleotide sequence ID" value="NZ_JACEIP010000010.1"/>
</dbReference>
<gene>
    <name evidence="1" type="ORF">H1164_08305</name>
</gene>
<reference evidence="1 2" key="1">
    <citation type="submission" date="2020-07" db="EMBL/GenBank/DDBJ databases">
        <authorList>
            <person name="Feng H."/>
        </authorList>
    </citation>
    <scope>NUCLEOTIDE SEQUENCE [LARGE SCALE GENOMIC DNA]</scope>
    <source>
        <strain evidence="2">s-11</strain>
    </source>
</reference>
<keyword evidence="2" id="KW-1185">Reference proteome</keyword>